<reference evidence="1" key="1">
    <citation type="journal article" date="2015" name="Nature">
        <title>Complex archaea that bridge the gap between prokaryotes and eukaryotes.</title>
        <authorList>
            <person name="Spang A."/>
            <person name="Saw J.H."/>
            <person name="Jorgensen S.L."/>
            <person name="Zaremba-Niedzwiedzka K."/>
            <person name="Martijn J."/>
            <person name="Lind A.E."/>
            <person name="van Eijk R."/>
            <person name="Schleper C."/>
            <person name="Guy L."/>
            <person name="Ettema T.J."/>
        </authorList>
    </citation>
    <scope>NUCLEOTIDE SEQUENCE</scope>
</reference>
<comment type="caution">
    <text evidence="1">The sequence shown here is derived from an EMBL/GenBank/DDBJ whole genome shotgun (WGS) entry which is preliminary data.</text>
</comment>
<accession>A0A0F9H6Z6</accession>
<protein>
    <submittedName>
        <fullName evidence="1">Uncharacterized protein</fullName>
    </submittedName>
</protein>
<sequence length="48" mass="6073">MTHRYIRAIKGIKHHQWARSHRKGRRKKGNLWEYNWDGEFLKERIRDI</sequence>
<proteinExistence type="predicted"/>
<gene>
    <name evidence="1" type="ORF">LCGC14_1739870</name>
</gene>
<name>A0A0F9H6Z6_9ZZZZ</name>
<dbReference type="EMBL" id="LAZR01015904">
    <property type="protein sequence ID" value="KKM06849.1"/>
    <property type="molecule type" value="Genomic_DNA"/>
</dbReference>
<evidence type="ECO:0000313" key="1">
    <source>
        <dbReference type="EMBL" id="KKM06849.1"/>
    </source>
</evidence>
<dbReference type="AlphaFoldDB" id="A0A0F9H6Z6"/>
<organism evidence="1">
    <name type="scientific">marine sediment metagenome</name>
    <dbReference type="NCBI Taxonomy" id="412755"/>
    <lineage>
        <taxon>unclassified sequences</taxon>
        <taxon>metagenomes</taxon>
        <taxon>ecological metagenomes</taxon>
    </lineage>
</organism>